<feature type="compositionally biased region" description="Basic and acidic residues" evidence="1">
    <location>
        <begin position="87"/>
        <end position="107"/>
    </location>
</feature>
<proteinExistence type="predicted"/>
<feature type="region of interest" description="Disordered" evidence="1">
    <location>
        <begin position="67"/>
        <end position="108"/>
    </location>
</feature>
<keyword evidence="4" id="KW-1185">Reference proteome</keyword>
<dbReference type="Proteomes" id="UP000014540">
    <property type="component" value="Unassembled WGS sequence"/>
</dbReference>
<dbReference type="EMBL" id="AKWZ02000012">
    <property type="protein sequence ID" value="EPG72458.1"/>
    <property type="molecule type" value="Genomic_DNA"/>
</dbReference>
<name>S3UT61_9LEPT</name>
<evidence type="ECO:0000313" key="4">
    <source>
        <dbReference type="Proteomes" id="UP000014540"/>
    </source>
</evidence>
<evidence type="ECO:0000256" key="1">
    <source>
        <dbReference type="SAM" id="MobiDB-lite"/>
    </source>
</evidence>
<sequence length="639" mass="72487">MKQFIAPDRSFNVTRSSQIQAKIGIRKEVNRMFNNIRKYISNYNTRELIIILLISLITSGLNSQTLENPVQKPDPIVPQSQNQPEPPKSEPPKTETQEPKKKSEEVKYATPLKGDIPLDYLRTLLVTPEQMKDTQKSNLFWLDNLKMGFSARPRYESRENSTFNKRIDDYTSFVGQNTQVWFLLDPSPYFSVKITMQDSRLWGGSQGAQNAGNWSYALTTGAGTTVTPGTTTSTNVRSNTDIREAFIVLKKSEKLPVSIFIGRQVFAFGDLKIVGPLNWLNTGFSFDGVRFVHDSKWFRSHVFGTILSDQYNAPYGLTTSNGQAKGTIDEAYFTGMYNTIKGGDIAHLDLYALDISKKWIANPNPTDFDSRLKQRDNLLTTGFRLTNRTNMNNLPAGKVWDWTIESAWQSGYTGDRVKADWDILNLQTASGKNIYTQRVQYDTHFLSLDTGWKVLDNVRLGAGYTFGSGDPNRSDAKVGTWQTLFPQVAGSFPNWNTMNGQSLLAGFQNTKSYSARMNIKTESYGTFIFAFYDTLKATPQDAWYNVAGVPNTGNSTENFSNNKFTIDNGRLGKRLFYQYDFTWIYNYSEFISVWSGFSLVRAQDAIRNARDNPYAPNPLDRSTFEPNSKFFYLMVSVSL</sequence>
<dbReference type="RefSeq" id="WP_016551448.1">
    <property type="nucleotide sequence ID" value="NZ_AKWZ02000012.1"/>
</dbReference>
<evidence type="ECO:0000259" key="2">
    <source>
        <dbReference type="Pfam" id="PF13372"/>
    </source>
</evidence>
<organism evidence="3 4">
    <name type="scientific">Leptospira fainei serovar Hurstbridge str. BUT 6</name>
    <dbReference type="NCBI Taxonomy" id="1193011"/>
    <lineage>
        <taxon>Bacteria</taxon>
        <taxon>Pseudomonadati</taxon>
        <taxon>Spirochaetota</taxon>
        <taxon>Spirochaetia</taxon>
        <taxon>Leptospirales</taxon>
        <taxon>Leptospiraceae</taxon>
        <taxon>Leptospira</taxon>
    </lineage>
</organism>
<feature type="domain" description="Alginate export" evidence="2">
    <location>
        <begin position="145"/>
        <end position="609"/>
    </location>
</feature>
<reference evidence="3" key="1">
    <citation type="submission" date="2013-04" db="EMBL/GenBank/DDBJ databases">
        <authorList>
            <person name="Harkins D.M."/>
            <person name="Durkin A.S."/>
            <person name="Selengut J.D."/>
            <person name="Sanka R."/>
            <person name="DePew J."/>
            <person name="Purushe J."/>
            <person name="Ahmed A."/>
            <person name="van der Linden H."/>
            <person name="Goris M.G.A."/>
            <person name="Hartskeerl R.A."/>
            <person name="Vinetz J.M."/>
            <person name="Sutton G.G."/>
            <person name="Nelson W.C."/>
            <person name="Fouts D.E."/>
        </authorList>
    </citation>
    <scope>NUCLEOTIDE SEQUENCE [LARGE SCALE GENOMIC DNA]</scope>
    <source>
        <strain evidence="3">BUT 6</strain>
    </source>
</reference>
<comment type="caution">
    <text evidence="3">The sequence shown here is derived from an EMBL/GenBank/DDBJ whole genome shotgun (WGS) entry which is preliminary data.</text>
</comment>
<accession>S3UT61</accession>
<evidence type="ECO:0000313" key="3">
    <source>
        <dbReference type="EMBL" id="EPG72458.1"/>
    </source>
</evidence>
<dbReference type="Pfam" id="PF13372">
    <property type="entry name" value="Alginate_exp"/>
    <property type="match status" value="1"/>
</dbReference>
<dbReference type="AlphaFoldDB" id="S3UT61"/>
<dbReference type="STRING" id="1193011.LEP1GSC058_0281"/>
<gene>
    <name evidence="3" type="ORF">LEP1GSC058_0281</name>
</gene>
<protein>
    <submittedName>
        <fullName evidence="3">Alginate export</fullName>
    </submittedName>
</protein>
<dbReference type="InterPro" id="IPR025388">
    <property type="entry name" value="Alginate_export_dom"/>
</dbReference>